<gene>
    <name evidence="3" type="ORF">JBS370_LOCUS28565</name>
    <name evidence="2" type="ORF">ZHD862_LOCUS13373</name>
</gene>
<evidence type="ECO:0000313" key="4">
    <source>
        <dbReference type="Proteomes" id="UP000663864"/>
    </source>
</evidence>
<feature type="compositionally biased region" description="Basic and acidic residues" evidence="1">
    <location>
        <begin position="124"/>
        <end position="144"/>
    </location>
</feature>
<sequence>MKTNVQVKDEPVELQVNELLRLYGYNLTNQSSIKTSRTKSIVNQEQEPSTCAWCQKLGIRSFTLRTDNDDSKTLCSEVCFNQYRRASFKKNKGSESDIDHNTLPIISTIKNKIEFNNNNNNNKSFDKKNGTNNKYEHQLNDTNRRKLLLPLRRPTPTISKTKTNSITRKLSSSPLSKRHRSSSSSSSSISPSNGKVHRIDQTTTTTSTSLVPSKLPVSLTWQPSLVLPSNISWPPPVDINRFQYPFFAPPPPPPPPAPLLPPPPPPLPLPITSSSSSSSSSNLFTTLTKGTLSNFTCILPTFIPLPIPIPIPLCFPIQIPHTKCSIKVNNKQCQTLIEDNIHQKLIRRLSI</sequence>
<evidence type="ECO:0000313" key="2">
    <source>
        <dbReference type="EMBL" id="CAF1017765.1"/>
    </source>
</evidence>
<evidence type="ECO:0000256" key="1">
    <source>
        <dbReference type="SAM" id="MobiDB-lite"/>
    </source>
</evidence>
<feature type="region of interest" description="Disordered" evidence="1">
    <location>
        <begin position="248"/>
        <end position="274"/>
    </location>
</feature>
<dbReference type="Proteomes" id="UP000663864">
    <property type="component" value="Unassembled WGS sequence"/>
</dbReference>
<accession>A0A814I6N8</accession>
<feature type="compositionally biased region" description="Low complexity" evidence="1">
    <location>
        <begin position="148"/>
        <end position="157"/>
    </location>
</feature>
<comment type="caution">
    <text evidence="2">The sequence shown here is derived from an EMBL/GenBank/DDBJ whole genome shotgun (WGS) entry which is preliminary data.</text>
</comment>
<dbReference type="GO" id="GO:0048513">
    <property type="term" value="P:animal organ development"/>
    <property type="evidence" value="ECO:0007669"/>
    <property type="project" value="TreeGrafter"/>
</dbReference>
<dbReference type="EMBL" id="CAJNOT010000548">
    <property type="protein sequence ID" value="CAF1017765.1"/>
    <property type="molecule type" value="Genomic_DNA"/>
</dbReference>
<name>A0A814I6N8_9BILA</name>
<feature type="region of interest" description="Disordered" evidence="1">
    <location>
        <begin position="116"/>
        <end position="211"/>
    </location>
</feature>
<dbReference type="PANTHER" id="PTHR23186:SF4">
    <property type="entry name" value="GH22790P"/>
    <property type="match status" value="1"/>
</dbReference>
<evidence type="ECO:0000313" key="3">
    <source>
        <dbReference type="EMBL" id="CAF4042188.1"/>
    </source>
</evidence>
<protein>
    <submittedName>
        <fullName evidence="2">Uncharacterized protein</fullName>
    </submittedName>
</protein>
<proteinExistence type="predicted"/>
<dbReference type="AlphaFoldDB" id="A0A814I6N8"/>
<dbReference type="PANTHER" id="PTHR23186">
    <property type="entry name" value="RETINOIC ACID-INDUCED PROTEIN 2"/>
    <property type="match status" value="1"/>
</dbReference>
<dbReference type="Proteomes" id="UP000663836">
    <property type="component" value="Unassembled WGS sequence"/>
</dbReference>
<organism evidence="2 4">
    <name type="scientific">Rotaria sordida</name>
    <dbReference type="NCBI Taxonomy" id="392033"/>
    <lineage>
        <taxon>Eukaryota</taxon>
        <taxon>Metazoa</taxon>
        <taxon>Spiralia</taxon>
        <taxon>Gnathifera</taxon>
        <taxon>Rotifera</taxon>
        <taxon>Eurotatoria</taxon>
        <taxon>Bdelloidea</taxon>
        <taxon>Philodinida</taxon>
        <taxon>Philodinidae</taxon>
        <taxon>Rotaria</taxon>
    </lineage>
</organism>
<dbReference type="EMBL" id="CAJOBD010005775">
    <property type="protein sequence ID" value="CAF4042188.1"/>
    <property type="molecule type" value="Genomic_DNA"/>
</dbReference>
<feature type="compositionally biased region" description="Low complexity" evidence="1">
    <location>
        <begin position="182"/>
        <end position="192"/>
    </location>
</feature>
<dbReference type="InterPro" id="IPR026092">
    <property type="entry name" value="RAI2/SOBP"/>
</dbReference>
<feature type="compositionally biased region" description="Pro residues" evidence="1">
    <location>
        <begin position="248"/>
        <end position="269"/>
    </location>
</feature>
<reference evidence="2" key="1">
    <citation type="submission" date="2021-02" db="EMBL/GenBank/DDBJ databases">
        <authorList>
            <person name="Nowell W R."/>
        </authorList>
    </citation>
    <scope>NUCLEOTIDE SEQUENCE</scope>
</reference>
<dbReference type="GO" id="GO:0005634">
    <property type="term" value="C:nucleus"/>
    <property type="evidence" value="ECO:0007669"/>
    <property type="project" value="TreeGrafter"/>
</dbReference>
<feature type="compositionally biased region" description="Polar residues" evidence="1">
    <location>
        <begin position="158"/>
        <end position="168"/>
    </location>
</feature>